<name>A0A1Z4MS32_9CYAN</name>
<dbReference type="KEGG" id="ttq:NIES37_01180"/>
<sequence>MIIDRTAYEGDWEKEGGRGQGARGERVLLSHAEAQRRGGESQRISSQLPITHYPLPSPHSITLWKPTKRFMEL</sequence>
<dbReference type="AlphaFoldDB" id="A0A1Z4MS32"/>
<feature type="region of interest" description="Disordered" evidence="1">
    <location>
        <begin position="33"/>
        <end position="52"/>
    </location>
</feature>
<evidence type="ECO:0000256" key="1">
    <source>
        <dbReference type="SAM" id="MobiDB-lite"/>
    </source>
</evidence>
<evidence type="ECO:0000313" key="2">
    <source>
        <dbReference type="EMBL" id="BAY96191.1"/>
    </source>
</evidence>
<protein>
    <submittedName>
        <fullName evidence="2">Uncharacterized protein</fullName>
    </submittedName>
</protein>
<proteinExistence type="predicted"/>
<organism evidence="2 3">
    <name type="scientific">Tolypothrix tenuis PCC 7101</name>
    <dbReference type="NCBI Taxonomy" id="231146"/>
    <lineage>
        <taxon>Bacteria</taxon>
        <taxon>Bacillati</taxon>
        <taxon>Cyanobacteriota</taxon>
        <taxon>Cyanophyceae</taxon>
        <taxon>Nostocales</taxon>
        <taxon>Tolypothrichaceae</taxon>
        <taxon>Tolypothrix</taxon>
    </lineage>
</organism>
<accession>A0A1Z4MS32</accession>
<keyword evidence="3" id="KW-1185">Reference proteome</keyword>
<evidence type="ECO:0000313" key="3">
    <source>
        <dbReference type="Proteomes" id="UP000218785"/>
    </source>
</evidence>
<feature type="region of interest" description="Disordered" evidence="1">
    <location>
        <begin position="1"/>
        <end position="24"/>
    </location>
</feature>
<dbReference type="Proteomes" id="UP000218785">
    <property type="component" value="Chromosome"/>
</dbReference>
<reference evidence="2 3" key="1">
    <citation type="submission" date="2017-06" db="EMBL/GenBank/DDBJ databases">
        <title>Genome sequencing of cyanobaciteial culture collection at National Institute for Environmental Studies (NIES).</title>
        <authorList>
            <person name="Hirose Y."/>
            <person name="Shimura Y."/>
            <person name="Fujisawa T."/>
            <person name="Nakamura Y."/>
            <person name="Kawachi M."/>
        </authorList>
    </citation>
    <scope>NUCLEOTIDE SEQUENCE [LARGE SCALE GENOMIC DNA]</scope>
    <source>
        <strain evidence="2 3">NIES-37</strain>
    </source>
</reference>
<dbReference type="EMBL" id="AP018248">
    <property type="protein sequence ID" value="BAY96191.1"/>
    <property type="molecule type" value="Genomic_DNA"/>
</dbReference>
<gene>
    <name evidence="2" type="ORF">NIES37_01180</name>
</gene>